<dbReference type="Pfam" id="PF13030">
    <property type="entry name" value="DUF3891"/>
    <property type="match status" value="1"/>
</dbReference>
<comment type="caution">
    <text evidence="1">The sequence shown here is derived from an EMBL/GenBank/DDBJ whole genome shotgun (WGS) entry which is preliminary data.</text>
</comment>
<dbReference type="RefSeq" id="WP_371753110.1">
    <property type="nucleotide sequence ID" value="NZ_JAYJLD010000005.1"/>
</dbReference>
<name>A0ABU5ZES5_9BACL</name>
<dbReference type="InterPro" id="IPR024992">
    <property type="entry name" value="DUF3891"/>
</dbReference>
<evidence type="ECO:0000313" key="1">
    <source>
        <dbReference type="EMBL" id="MEB3100994.1"/>
    </source>
</evidence>
<sequence>MIVYEREQDFVMIRQHDHAELSSQIAKAWLPELFECPERREDVELAIAEHDRAWIDLDETPLWNDRKGAPFSFIDFPAKIRLIFYSKGIDEVSASNVYAGLLCSMHYEHLCGFSKQDELVFFCQAERARQAQMVNQLAPIAPESLKFHFDLLQFCDDLSLFICLMEPGTPTEQIRWYRSGFPQRFAFLQNEKITARWADTESIVLSPLPLKERTVCTVALKAVSKADTSRLGIHESYIQAPFTERKVQFV</sequence>
<gene>
    <name evidence="1" type="ORF">VF724_04890</name>
</gene>
<evidence type="ECO:0000313" key="2">
    <source>
        <dbReference type="Proteomes" id="UP001310386"/>
    </source>
</evidence>
<reference evidence="1" key="1">
    <citation type="submission" date="2023-12" db="EMBL/GenBank/DDBJ databases">
        <title>Fervidustalea candida gen. nov., sp. nov., a novel member of the family Paenibacillaceae isolated from a geothermal area.</title>
        <authorList>
            <person name="Li W.-J."/>
            <person name="Jiao J.-Y."/>
            <person name="Chen Y."/>
        </authorList>
    </citation>
    <scope>NUCLEOTIDE SEQUENCE</scope>
    <source>
        <strain evidence="1">SYSU GA230002</strain>
    </source>
</reference>
<protein>
    <submittedName>
        <fullName evidence="1">DUF3891 family protein</fullName>
    </submittedName>
</protein>
<dbReference type="Proteomes" id="UP001310386">
    <property type="component" value="Unassembled WGS sequence"/>
</dbReference>
<accession>A0ABU5ZES5</accession>
<proteinExistence type="predicted"/>
<dbReference type="EMBL" id="JAYJLD010000005">
    <property type="protein sequence ID" value="MEB3100994.1"/>
    <property type="molecule type" value="Genomic_DNA"/>
</dbReference>
<keyword evidence="2" id="KW-1185">Reference proteome</keyword>
<organism evidence="1 2">
    <name type="scientific">Ferviditalea candida</name>
    <dbReference type="NCBI Taxonomy" id="3108399"/>
    <lineage>
        <taxon>Bacteria</taxon>
        <taxon>Bacillati</taxon>
        <taxon>Bacillota</taxon>
        <taxon>Bacilli</taxon>
        <taxon>Bacillales</taxon>
        <taxon>Paenibacillaceae</taxon>
        <taxon>Ferviditalea</taxon>
    </lineage>
</organism>